<evidence type="ECO:0000313" key="2">
    <source>
        <dbReference type="Proteomes" id="UP001054837"/>
    </source>
</evidence>
<proteinExistence type="predicted"/>
<sequence length="146" mass="16135">MTTASEDPNLVITGRCNRKSTARQSRSELIATTGTAASWETKHRRLINYLIMLVENRANIQFTSKKMKSIPDMHYLSASAECSEKIPSRSGIVPKMEKPKIINGRAARARGALSTLKGVPHSISGHPSDNEGRRPIDEHFASLFCT</sequence>
<name>A0AAV4RE66_9ARAC</name>
<dbReference type="Proteomes" id="UP001054837">
    <property type="component" value="Unassembled WGS sequence"/>
</dbReference>
<reference evidence="1 2" key="1">
    <citation type="submission" date="2021-06" db="EMBL/GenBank/DDBJ databases">
        <title>Caerostris darwini draft genome.</title>
        <authorList>
            <person name="Kono N."/>
            <person name="Arakawa K."/>
        </authorList>
    </citation>
    <scope>NUCLEOTIDE SEQUENCE [LARGE SCALE GENOMIC DNA]</scope>
</reference>
<comment type="caution">
    <text evidence="1">The sequence shown here is derived from an EMBL/GenBank/DDBJ whole genome shotgun (WGS) entry which is preliminary data.</text>
</comment>
<accession>A0AAV4RE66</accession>
<protein>
    <submittedName>
        <fullName evidence="1">Uncharacterized protein</fullName>
    </submittedName>
</protein>
<dbReference type="AlphaFoldDB" id="A0AAV4RE66"/>
<dbReference type="EMBL" id="BPLQ01005964">
    <property type="protein sequence ID" value="GIY18894.1"/>
    <property type="molecule type" value="Genomic_DNA"/>
</dbReference>
<keyword evidence="2" id="KW-1185">Reference proteome</keyword>
<gene>
    <name evidence="1" type="ORF">CDAR_557831</name>
</gene>
<evidence type="ECO:0000313" key="1">
    <source>
        <dbReference type="EMBL" id="GIY18894.1"/>
    </source>
</evidence>
<organism evidence="1 2">
    <name type="scientific">Caerostris darwini</name>
    <dbReference type="NCBI Taxonomy" id="1538125"/>
    <lineage>
        <taxon>Eukaryota</taxon>
        <taxon>Metazoa</taxon>
        <taxon>Ecdysozoa</taxon>
        <taxon>Arthropoda</taxon>
        <taxon>Chelicerata</taxon>
        <taxon>Arachnida</taxon>
        <taxon>Araneae</taxon>
        <taxon>Araneomorphae</taxon>
        <taxon>Entelegynae</taxon>
        <taxon>Araneoidea</taxon>
        <taxon>Araneidae</taxon>
        <taxon>Caerostris</taxon>
    </lineage>
</organism>